<dbReference type="InterPro" id="IPR006162">
    <property type="entry name" value="Ppantetheine_attach_site"/>
</dbReference>
<dbReference type="CDD" id="cd19535">
    <property type="entry name" value="Cyc_NRPS"/>
    <property type="match status" value="1"/>
</dbReference>
<dbReference type="PROSITE" id="PS00455">
    <property type="entry name" value="AMP_BINDING"/>
    <property type="match status" value="1"/>
</dbReference>
<dbReference type="GO" id="GO:0044550">
    <property type="term" value="P:secondary metabolite biosynthetic process"/>
    <property type="evidence" value="ECO:0007669"/>
    <property type="project" value="UniProtKB-ARBA"/>
</dbReference>
<evidence type="ECO:0000256" key="5">
    <source>
        <dbReference type="ARBA" id="ARBA00022450"/>
    </source>
</evidence>
<evidence type="ECO:0000256" key="11">
    <source>
        <dbReference type="ARBA" id="ARBA00023268"/>
    </source>
</evidence>
<comment type="pathway">
    <text evidence="2">Siderophore biosynthesis; mycobactin biosynthesis.</text>
</comment>
<dbReference type="InterPro" id="IPR001242">
    <property type="entry name" value="Condensation_dom"/>
</dbReference>
<feature type="region of interest" description="Disordered" evidence="14">
    <location>
        <begin position="2215"/>
        <end position="2245"/>
    </location>
</feature>
<dbReference type="InterPro" id="IPR018201">
    <property type="entry name" value="Ketoacyl_synth_AS"/>
</dbReference>
<gene>
    <name evidence="17" type="ORF">D0T12_22535</name>
</gene>
<dbReference type="InterPro" id="IPR016035">
    <property type="entry name" value="Acyl_Trfase/lysoPLipase"/>
</dbReference>
<evidence type="ECO:0000313" key="18">
    <source>
        <dbReference type="Proteomes" id="UP000262882"/>
    </source>
</evidence>
<dbReference type="InterPro" id="IPR010071">
    <property type="entry name" value="AA_adenyl_dom"/>
</dbReference>
<keyword evidence="10" id="KW-0443">Lipid metabolism</keyword>
<dbReference type="OrthoDB" id="4537517at2"/>
<evidence type="ECO:0000256" key="3">
    <source>
        <dbReference type="ARBA" id="ARBA00007380"/>
    </source>
</evidence>
<dbReference type="InterPro" id="IPR045851">
    <property type="entry name" value="AMP-bd_C_sf"/>
</dbReference>
<dbReference type="InterPro" id="IPR014031">
    <property type="entry name" value="Ketoacyl_synth_C"/>
</dbReference>
<evidence type="ECO:0000259" key="16">
    <source>
        <dbReference type="PROSITE" id="PS52004"/>
    </source>
</evidence>
<dbReference type="Pfam" id="PF00501">
    <property type="entry name" value="AMP-binding"/>
    <property type="match status" value="1"/>
</dbReference>
<dbReference type="FunFam" id="1.10.1200.10:FF:000016">
    <property type="entry name" value="Non-ribosomal peptide synthase"/>
    <property type="match status" value="1"/>
</dbReference>
<dbReference type="RefSeq" id="WP_117401678.1">
    <property type="nucleotide sequence ID" value="NZ_QVNQ01000007.1"/>
</dbReference>
<dbReference type="SUPFAM" id="SSF55048">
    <property type="entry name" value="Probable ACP-binding domain of malonyl-CoA ACP transacylase"/>
    <property type="match status" value="1"/>
</dbReference>
<dbReference type="InterPro" id="IPR016036">
    <property type="entry name" value="Malonyl_transacylase_ACP-bd"/>
</dbReference>
<dbReference type="Pfam" id="PF00109">
    <property type="entry name" value="ketoacyl-synt"/>
    <property type="match status" value="1"/>
</dbReference>
<dbReference type="Gene3D" id="3.30.559.10">
    <property type="entry name" value="Chloramphenicol acetyltransferase-like domain"/>
    <property type="match status" value="2"/>
</dbReference>
<dbReference type="InterPro" id="IPR050091">
    <property type="entry name" value="PKS_NRPS_Biosynth_Enz"/>
</dbReference>
<protein>
    <recommendedName>
        <fullName evidence="4">Phenyloxazoline synthase MbtB</fullName>
    </recommendedName>
    <alternativeName>
        <fullName evidence="13">Mycobactin synthetase protein B</fullName>
    </alternativeName>
</protein>
<dbReference type="GO" id="GO:0016874">
    <property type="term" value="F:ligase activity"/>
    <property type="evidence" value="ECO:0007669"/>
    <property type="project" value="UniProtKB-KW"/>
</dbReference>
<evidence type="ECO:0000256" key="8">
    <source>
        <dbReference type="ARBA" id="ARBA00022679"/>
    </source>
</evidence>
<dbReference type="PROSITE" id="PS00606">
    <property type="entry name" value="KS3_1"/>
    <property type="match status" value="1"/>
</dbReference>
<dbReference type="PROSITE" id="PS52004">
    <property type="entry name" value="KS3_2"/>
    <property type="match status" value="1"/>
</dbReference>
<feature type="domain" description="Carrier" evidence="15">
    <location>
        <begin position="912"/>
        <end position="987"/>
    </location>
</feature>
<dbReference type="InterPro" id="IPR057737">
    <property type="entry name" value="Condensation_MtbB-like"/>
</dbReference>
<feature type="domain" description="Ketosynthase family 3 (KS3)" evidence="16">
    <location>
        <begin position="3"/>
        <end position="428"/>
    </location>
</feature>
<dbReference type="PROSITE" id="PS50075">
    <property type="entry name" value="CARRIER"/>
    <property type="match status" value="2"/>
</dbReference>
<evidence type="ECO:0000256" key="10">
    <source>
        <dbReference type="ARBA" id="ARBA00023098"/>
    </source>
</evidence>
<keyword evidence="8" id="KW-0808">Transferase</keyword>
<dbReference type="Proteomes" id="UP000262882">
    <property type="component" value="Unassembled WGS sequence"/>
</dbReference>
<organism evidence="17 18">
    <name type="scientific">Actinomadura spongiicola</name>
    <dbReference type="NCBI Taxonomy" id="2303421"/>
    <lineage>
        <taxon>Bacteria</taxon>
        <taxon>Bacillati</taxon>
        <taxon>Actinomycetota</taxon>
        <taxon>Actinomycetes</taxon>
        <taxon>Streptosporangiales</taxon>
        <taxon>Thermomonosporaceae</taxon>
        <taxon>Actinomadura</taxon>
    </lineage>
</organism>
<dbReference type="InterPro" id="IPR000873">
    <property type="entry name" value="AMP-dep_synth/lig_dom"/>
</dbReference>
<dbReference type="InterPro" id="IPR014030">
    <property type="entry name" value="Ketoacyl_synth_N"/>
</dbReference>
<feature type="compositionally biased region" description="Basic and acidic residues" evidence="14">
    <location>
        <begin position="2221"/>
        <end position="2230"/>
    </location>
</feature>
<dbReference type="FunFam" id="3.30.559.30:FF:000006">
    <property type="entry name" value="Yersiniabactin polyketide/non-ribosomal peptide synthetase"/>
    <property type="match status" value="1"/>
</dbReference>
<dbReference type="SMART" id="SM00823">
    <property type="entry name" value="PKS_PP"/>
    <property type="match status" value="2"/>
</dbReference>
<evidence type="ECO:0000256" key="4">
    <source>
        <dbReference type="ARBA" id="ARBA00016743"/>
    </source>
</evidence>
<evidence type="ECO:0000256" key="14">
    <source>
        <dbReference type="SAM" id="MobiDB-lite"/>
    </source>
</evidence>
<dbReference type="Pfam" id="PF00668">
    <property type="entry name" value="Condensation"/>
    <property type="match status" value="2"/>
</dbReference>
<evidence type="ECO:0000259" key="15">
    <source>
        <dbReference type="PROSITE" id="PS50075"/>
    </source>
</evidence>
<dbReference type="GO" id="GO:0004315">
    <property type="term" value="F:3-oxoacyl-[acyl-carrier-protein] synthase activity"/>
    <property type="evidence" value="ECO:0007669"/>
    <property type="project" value="InterPro"/>
</dbReference>
<dbReference type="Pfam" id="PF13193">
    <property type="entry name" value="AMP-binding_C"/>
    <property type="match status" value="1"/>
</dbReference>
<dbReference type="GO" id="GO:0006633">
    <property type="term" value="P:fatty acid biosynthetic process"/>
    <property type="evidence" value="ECO:0007669"/>
    <property type="project" value="InterPro"/>
</dbReference>
<comment type="cofactor">
    <cofactor evidence="1">
        <name>pantetheine 4'-phosphate</name>
        <dbReference type="ChEBI" id="CHEBI:47942"/>
    </cofactor>
</comment>
<dbReference type="SUPFAM" id="SSF47336">
    <property type="entry name" value="ACP-like"/>
    <property type="match status" value="2"/>
</dbReference>
<dbReference type="SUPFAM" id="SSF56801">
    <property type="entry name" value="Acetyl-CoA synthetase-like"/>
    <property type="match status" value="1"/>
</dbReference>
<dbReference type="Gene3D" id="3.40.50.980">
    <property type="match status" value="2"/>
</dbReference>
<dbReference type="InterPro" id="IPR020845">
    <property type="entry name" value="AMP-binding_CS"/>
</dbReference>
<dbReference type="SUPFAM" id="SSF53901">
    <property type="entry name" value="Thiolase-like"/>
    <property type="match status" value="1"/>
</dbReference>
<dbReference type="FunFam" id="3.30.559.10:FF:000023">
    <property type="entry name" value="Non-ribosomal peptide synthetase"/>
    <property type="match status" value="1"/>
</dbReference>
<comment type="similarity">
    <text evidence="3">Belongs to the ATP-dependent AMP-binding enzyme family. MbtB subfamily.</text>
</comment>
<keyword evidence="9" id="KW-0276">Fatty acid metabolism</keyword>
<keyword evidence="11" id="KW-0511">Multifunctional enzyme</keyword>
<dbReference type="SMART" id="SM00827">
    <property type="entry name" value="PKS_AT"/>
    <property type="match status" value="1"/>
</dbReference>
<dbReference type="SUPFAM" id="SSF52151">
    <property type="entry name" value="FabD/lysophospholipase-like"/>
    <property type="match status" value="1"/>
</dbReference>
<dbReference type="InterPro" id="IPR014043">
    <property type="entry name" value="Acyl_transferase_dom"/>
</dbReference>
<dbReference type="GO" id="GO:0031177">
    <property type="term" value="F:phosphopantetheine binding"/>
    <property type="evidence" value="ECO:0007669"/>
    <property type="project" value="InterPro"/>
</dbReference>
<keyword evidence="5" id="KW-0596">Phosphopantetheine</keyword>
<dbReference type="InterPro" id="IPR009081">
    <property type="entry name" value="PP-bd_ACP"/>
</dbReference>
<dbReference type="Pfam" id="PF16197">
    <property type="entry name" value="KAsynt_C_assoc"/>
    <property type="match status" value="1"/>
</dbReference>
<reference evidence="17 18" key="1">
    <citation type="submission" date="2018-08" db="EMBL/GenBank/DDBJ databases">
        <title>Actinomadura spongicola sp. nov., isolated from marine sponge Leucetta chagosensis.</title>
        <authorList>
            <person name="Li L."/>
            <person name="Lin H.W."/>
        </authorList>
    </citation>
    <scope>NUCLEOTIDE SEQUENCE [LARGE SCALE GENOMIC DNA]</scope>
    <source>
        <strain evidence="17 18">LHW52907</strain>
    </source>
</reference>
<dbReference type="Gene3D" id="2.30.38.10">
    <property type="entry name" value="Luciferase, Domain 3"/>
    <property type="match status" value="1"/>
</dbReference>
<dbReference type="InterPro" id="IPR032821">
    <property type="entry name" value="PKS_assoc"/>
</dbReference>
<dbReference type="PANTHER" id="PTHR43775">
    <property type="entry name" value="FATTY ACID SYNTHASE"/>
    <property type="match status" value="1"/>
</dbReference>
<comment type="similarity">
    <text evidence="12">In the C-terminal section; belongs to the NRP synthetase family.</text>
</comment>
<dbReference type="InterPro" id="IPR020841">
    <property type="entry name" value="PKS_Beta-ketoAc_synthase_dom"/>
</dbReference>
<dbReference type="SUPFAM" id="SSF52777">
    <property type="entry name" value="CoA-dependent acyltransferases"/>
    <property type="match status" value="3"/>
</dbReference>
<dbReference type="Gene3D" id="1.10.1240.100">
    <property type="match status" value="2"/>
</dbReference>
<dbReference type="Pfam" id="PF02801">
    <property type="entry name" value="Ketoacyl-synt_C"/>
    <property type="match status" value="1"/>
</dbReference>
<dbReference type="InterPro" id="IPR036736">
    <property type="entry name" value="ACP-like_sf"/>
</dbReference>
<accession>A0A372GCT3</accession>
<dbReference type="InterPro" id="IPR001227">
    <property type="entry name" value="Ac_transferase_dom_sf"/>
</dbReference>
<dbReference type="PROSITE" id="PS00012">
    <property type="entry name" value="PHOSPHOPANTETHEINE"/>
    <property type="match status" value="2"/>
</dbReference>
<dbReference type="InterPro" id="IPR025110">
    <property type="entry name" value="AMP-bd_C"/>
</dbReference>
<evidence type="ECO:0000256" key="7">
    <source>
        <dbReference type="ARBA" id="ARBA00022598"/>
    </source>
</evidence>
<keyword evidence="18" id="KW-1185">Reference proteome</keyword>
<evidence type="ECO:0000256" key="9">
    <source>
        <dbReference type="ARBA" id="ARBA00022832"/>
    </source>
</evidence>
<dbReference type="Pfam" id="PF00698">
    <property type="entry name" value="Acyl_transf_1"/>
    <property type="match status" value="1"/>
</dbReference>
<feature type="domain" description="Carrier" evidence="15">
    <location>
        <begin position="1967"/>
        <end position="2041"/>
    </location>
</feature>
<dbReference type="InterPro" id="IPR016039">
    <property type="entry name" value="Thiolase-like"/>
</dbReference>
<dbReference type="CDD" id="cd00833">
    <property type="entry name" value="PKS"/>
    <property type="match status" value="1"/>
</dbReference>
<dbReference type="NCBIfam" id="TIGR01733">
    <property type="entry name" value="AA-adenyl-dom"/>
    <property type="match status" value="1"/>
</dbReference>
<dbReference type="Gene3D" id="3.40.366.10">
    <property type="entry name" value="Malonyl-Coenzyme A Acyl Carrier Protein, domain 2"/>
    <property type="match status" value="1"/>
</dbReference>
<dbReference type="InterPro" id="IPR023213">
    <property type="entry name" value="CAT-like_dom_sf"/>
</dbReference>
<keyword evidence="6" id="KW-0597">Phosphoprotein</keyword>
<evidence type="ECO:0000256" key="12">
    <source>
        <dbReference type="ARBA" id="ARBA00029443"/>
    </source>
</evidence>
<evidence type="ECO:0000256" key="6">
    <source>
        <dbReference type="ARBA" id="ARBA00022553"/>
    </source>
</evidence>
<evidence type="ECO:0000313" key="17">
    <source>
        <dbReference type="EMBL" id="RFS82982.1"/>
    </source>
</evidence>
<dbReference type="Pfam" id="PF00550">
    <property type="entry name" value="PP-binding"/>
    <property type="match status" value="2"/>
</dbReference>
<evidence type="ECO:0000256" key="2">
    <source>
        <dbReference type="ARBA" id="ARBA00005102"/>
    </source>
</evidence>
<sequence>MSTGDIAVIGMACRLPGARTPDEFWTNLAGGVESISGVDAADLAAAGLDPEVARRDGYVGACSALDGIEEFDAAFFGFVPREAALLDPQQRVFLEIVWEALEDAGRPPATAPVTGVFCGCNAPSYLMSNLVPGGPLLPGGEAFDVLIHNDKDYLATRTAYRLGLTGPAVTVQTACSTSLVAVHLACQSILDGECELAVAGGVSIRVPQRTGYLHEEGLVFSPDGHCRPFDADAAGTVFGNGAGVVVLKDFDRAVEDGDRIEAVIRGSAVNNDGAAKAGFTAPGVDGQTEVISAALAVAGVDAATVTAVEAHGTGTPLGDPIEITALTRAFRDYTAECGYCAIGSVKSNVGHLDTAAGITGLLKAILQLRHRRLAPSLHFRRPSPHIDFDKSPFRVVTEETAWDAPGPLRIGVSSFGIGGTNAHVVLEEPSPAEPRPEPYPPRPAQIVVASARTPDAARTAADRTAAAVAGAPDAGVLADMAGTTQAGRRHFRYRRFAVGTDGPGVSAGLPGQVFDAGEGEPRVVFLFPGQGSQYAGMARGLYESERVFRDEVDACAEVLRDVADLDLLGPLYGGDGDLTATGLAQPALFTVGYALVRLFASWGVRPDAMAGHSVGELLAACVAGVLSRDDALRAVAARGRLMQRCPPGAMLSVGTAAETVRPLLTGGLSLAAVNGPELCVVSGPAEEIEAFAAGLDVPHRTLHTSHAFHSAMMDAAVAPFADELRGMYLSSPRLPFTSNVTGTMITDEQARDPAYWGRQLRAPVLFADGLRAVAGDGRTVLIEMGPGDVLGRLARHGLDPAGRTVVTSTVPGPDGAGDGHGDDVSTALTGLARAWAAGVEVDWERLRGGPFRRVSLPTYPFQRRRYWVDPVRNGGGPVSGGLAARLDLPPAETVSADDAAELREGLSTAYVAPRDETEERVVALWQEFLGRGPIGVDDDFFELGGHSLAAARLAARLRDELGVPVALRTLMRHPTVAGMLAHAGDAEPDTAPPDALPEIVPDPAARYEPFPLTEMQQAQWLGRSAVFEGGDVAAHVYLETEGRDLDPDRLTRSWQRLVDHHDMLRMVVLPDATQRVLPPPLTYAPEVMDLRDEPDPESVLAAVRERMRAQVRPADEWPLWELRLALLPDGRVRTLLSFDLLVADVASLFFGLLPDWRRAYESPDEETGGLEPLTLTFRDYVLAESALHDTPGYERSLDYWRERVRTLPPAPRLPTVRADADDTDFDRYTARFPRETWDGVKSRAAAHGLTPSVTLAAVYASVLATWSASQRFTVNATAVNRLPLHPEVGALVGEFASFGLLEVDAAAPATFLDLATAMQERSWTDMEHRLVSGVRVLRELARVRGGVRDAMMPVVFTSALAREGTDSPFAWLGDIVHTISQTPQVTLDCFVVEAEGQLDVSWHVLGALFPDGMVADMFRAFTALVEGLAGDDGWTAPAAAPAPEEHLRLRAEVNDTAGRIPDGLLHEPLLRQAAERPDAPAVIAEDRTLTFGELRGRAAALATALREGGVRPGAPVAIGVRKGWRQVVAVLGVALAGGAYVPVDPDLPVERRAWLLRESGAACLVVPFGSPQCADVPIVEIPEDADWRTARFAPVPRDPGDVAYILYTSGSTGTPKGVAVSHRAALNTCVDIVERFAIGPDDRAFGLSSLSFDLSVFDIFGMLGAGGALVLPGPDARTDAAAWTRMVVRHHVTVWNTVPGLAEMLVEQASADAVGLPLQLALLSGDWIPVSLPDRLRALAPDAWVVSLGGATEAGIWSIAYPIERVDPSWESVPYGRPLRNQWFEVLNERFEPCPTWVTGELFIGGVGLAEGYWRDPDRTLAQFVSHPGDGRRLYRTGDLGRYLPDGTIQFLGRHDHQVKVGGHRIELGEVEHTLERHPDVRRAVVTATGDRSHRRLTAYAVPDGQADADDLREHLARWLPAYMVPRDVVLLDALPLTANGKVDRAALPRAETRSADAAGLAAELDPDQRALAERMAAVVAQVLRLDHVDPDQNFFTLGGDSILGVQVIARVTAEGIDVTPQDLFAHQSIAELVLALAAENRLTFGPVPDADGGDLGSVPLTSGQREVLAGAVPATRRLVLDLAGGPDMPRLEQAMARVVARHDALRLRIDEATGTQHATEPGDVSLPEVDLTALPPDRRADAADRMAAEMADEIDPRTSPPAKAAVIRVGEDASRLVWVAHRAAVDARSWRTLVTDLAAARTGPLDGPAPSFLRWASSRPEPEADHPEAGEVAAAPSTATTGGDLVTTSFELSPEETARFRSDLEAAYRLRLGDGLLAALAWALCVDARHGDARVVAETPLGGDGVGCHSTPRRLALHADDAETALAAVKDARPGSGPPTAVLTEVDDETWTDDRPAGDGPFRLPDGFAGPESPFPGGAALLVQAAVVHGALRVRCTHPTNPGGTAPLAVARLADRLRAVAAHCAAPETGVMTPGDFPLADLDTDDLADLLADDADDADDQPRH</sequence>
<keyword evidence="7" id="KW-0436">Ligase</keyword>
<dbReference type="Gene3D" id="3.40.47.10">
    <property type="match status" value="2"/>
</dbReference>
<dbReference type="Gene3D" id="3.30.559.30">
    <property type="entry name" value="Nonribosomal peptide synthetase, condensation domain"/>
    <property type="match status" value="1"/>
</dbReference>
<dbReference type="FunFam" id="3.30.300.30:FF:000010">
    <property type="entry name" value="Enterobactin synthetase component F"/>
    <property type="match status" value="1"/>
</dbReference>
<dbReference type="EMBL" id="QVNQ01000007">
    <property type="protein sequence ID" value="RFS82982.1"/>
    <property type="molecule type" value="Genomic_DNA"/>
</dbReference>
<dbReference type="CDD" id="cd12114">
    <property type="entry name" value="A_NRPS_TlmIV_like"/>
    <property type="match status" value="1"/>
</dbReference>
<name>A0A372GCT3_9ACTN</name>
<dbReference type="GO" id="GO:0004312">
    <property type="term" value="F:fatty acid synthase activity"/>
    <property type="evidence" value="ECO:0007669"/>
    <property type="project" value="TreeGrafter"/>
</dbReference>
<evidence type="ECO:0000256" key="1">
    <source>
        <dbReference type="ARBA" id="ARBA00001957"/>
    </source>
</evidence>
<proteinExistence type="inferred from homology"/>
<dbReference type="GO" id="GO:0043041">
    <property type="term" value="P:amino acid activation for nonribosomal peptide biosynthetic process"/>
    <property type="evidence" value="ECO:0007669"/>
    <property type="project" value="UniProtKB-ARBA"/>
</dbReference>
<dbReference type="FunFam" id="3.40.47.10:FF:000042">
    <property type="entry name" value="Polyketide synthase Pks13"/>
    <property type="match status" value="1"/>
</dbReference>
<dbReference type="FunFam" id="3.40.50.12780:FF:000012">
    <property type="entry name" value="Non-ribosomal peptide synthetase"/>
    <property type="match status" value="1"/>
</dbReference>
<evidence type="ECO:0000256" key="13">
    <source>
        <dbReference type="ARBA" id="ARBA00033440"/>
    </source>
</evidence>
<dbReference type="InterPro" id="IPR020806">
    <property type="entry name" value="PKS_PP-bd"/>
</dbReference>
<dbReference type="Gene3D" id="3.30.300.30">
    <property type="match status" value="1"/>
</dbReference>
<comment type="caution">
    <text evidence="17">The sequence shown here is derived from an EMBL/GenBank/DDBJ whole genome shotgun (WGS) entry which is preliminary data.</text>
</comment>
<dbReference type="SMART" id="SM00825">
    <property type="entry name" value="PKS_KS"/>
    <property type="match status" value="1"/>
</dbReference>
<dbReference type="Gene3D" id="1.10.1200.10">
    <property type="entry name" value="ACP-like"/>
    <property type="match status" value="2"/>
</dbReference>
<dbReference type="PANTHER" id="PTHR43775:SF37">
    <property type="entry name" value="SI:DKEY-61P9.11"/>
    <property type="match status" value="1"/>
</dbReference>